<dbReference type="KEGG" id="deo:CAY53_06765"/>
<protein>
    <recommendedName>
        <fullName evidence="1">RNase H type-1 domain-containing protein</fullName>
    </recommendedName>
</protein>
<dbReference type="Pfam" id="PF13456">
    <property type="entry name" value="RVT_3"/>
    <property type="match status" value="1"/>
</dbReference>
<dbReference type="GO" id="GO:0004523">
    <property type="term" value="F:RNA-DNA hybrid ribonuclease activity"/>
    <property type="evidence" value="ECO:0007669"/>
    <property type="project" value="InterPro"/>
</dbReference>
<organism evidence="2 3">
    <name type="scientific">Desulfobulbus oralis</name>
    <dbReference type="NCBI Taxonomy" id="1986146"/>
    <lineage>
        <taxon>Bacteria</taxon>
        <taxon>Pseudomonadati</taxon>
        <taxon>Thermodesulfobacteriota</taxon>
        <taxon>Desulfobulbia</taxon>
        <taxon>Desulfobulbales</taxon>
        <taxon>Desulfobulbaceae</taxon>
        <taxon>Desulfobulbus</taxon>
    </lineage>
</organism>
<dbReference type="InterPro" id="IPR002156">
    <property type="entry name" value="RNaseH_domain"/>
</dbReference>
<dbReference type="InterPro" id="IPR012337">
    <property type="entry name" value="RNaseH-like_sf"/>
</dbReference>
<name>A0A2L1GRG4_9BACT</name>
<accession>A0A2L1GRG4</accession>
<dbReference type="Gene3D" id="3.30.420.10">
    <property type="entry name" value="Ribonuclease H-like superfamily/Ribonuclease H"/>
    <property type="match status" value="1"/>
</dbReference>
<evidence type="ECO:0000259" key="1">
    <source>
        <dbReference type="PROSITE" id="PS50879"/>
    </source>
</evidence>
<dbReference type="EMBL" id="CP021255">
    <property type="protein sequence ID" value="AVD72271.1"/>
    <property type="molecule type" value="Genomic_DNA"/>
</dbReference>
<dbReference type="OrthoDB" id="7845843at2"/>
<dbReference type="CDD" id="cd09279">
    <property type="entry name" value="RNase_HI_like"/>
    <property type="match status" value="1"/>
</dbReference>
<feature type="domain" description="RNase H type-1" evidence="1">
    <location>
        <begin position="34"/>
        <end position="165"/>
    </location>
</feature>
<dbReference type="Proteomes" id="UP000239867">
    <property type="component" value="Chromosome"/>
</dbReference>
<evidence type="ECO:0000313" key="3">
    <source>
        <dbReference type="Proteomes" id="UP000239867"/>
    </source>
</evidence>
<evidence type="ECO:0000313" key="2">
    <source>
        <dbReference type="EMBL" id="AVD72271.1"/>
    </source>
</evidence>
<dbReference type="AlphaFoldDB" id="A0A2L1GRG4"/>
<dbReference type="GO" id="GO:0003676">
    <property type="term" value="F:nucleic acid binding"/>
    <property type="evidence" value="ECO:0007669"/>
    <property type="project" value="InterPro"/>
</dbReference>
<dbReference type="PANTHER" id="PTHR46387">
    <property type="entry name" value="POLYNUCLEOTIDYL TRANSFERASE, RIBONUCLEASE H-LIKE SUPERFAMILY PROTEIN"/>
    <property type="match status" value="1"/>
</dbReference>
<reference evidence="2 3" key="1">
    <citation type="journal article" date="2018" name="MBio">
        <title>Insights into the evolution of host association through the isolation and characterization of a novel human periodontal pathobiont, Desulfobulbus oralis.</title>
        <authorList>
            <person name="Cross K.L."/>
            <person name="Chirania P."/>
            <person name="Xiong W."/>
            <person name="Beall C.J."/>
            <person name="Elkins J.G."/>
            <person name="Giannone R.J."/>
            <person name="Griffen A.L."/>
            <person name="Guss A.M."/>
            <person name="Hettich R.L."/>
            <person name="Joshi S.S."/>
            <person name="Mokrzan E.M."/>
            <person name="Martin R.K."/>
            <person name="Zhulin I.B."/>
            <person name="Leys E.J."/>
            <person name="Podar M."/>
        </authorList>
    </citation>
    <scope>NUCLEOTIDE SEQUENCE [LARGE SCALE GENOMIC DNA]</scope>
    <source>
        <strain evidence="2 3">ORNL</strain>
    </source>
</reference>
<gene>
    <name evidence="2" type="ORF">CAY53_06765</name>
</gene>
<dbReference type="PANTHER" id="PTHR46387:SF2">
    <property type="entry name" value="RIBONUCLEASE HI"/>
    <property type="match status" value="1"/>
</dbReference>
<sequence length="174" mass="18639">MFPEYEPAAILSVLRGTRGKSSKTLAASDAPGAPAGWCQLFTDGASRGNPGPAGAGALLLAADGAELQRISTYLGLCTNNAAEYKALIAGLKEALRQGCGRLSLCMDSELIVRQLEGRYKVRHEQLLPLYQEAKTLLARFDAWQVRHVPRTQNQTADALANAGIDQYQAGQPNI</sequence>
<dbReference type="SUPFAM" id="SSF53098">
    <property type="entry name" value="Ribonuclease H-like"/>
    <property type="match status" value="1"/>
</dbReference>
<keyword evidence="3" id="KW-1185">Reference proteome</keyword>
<dbReference type="InterPro" id="IPR036397">
    <property type="entry name" value="RNaseH_sf"/>
</dbReference>
<proteinExistence type="predicted"/>
<dbReference type="PROSITE" id="PS50879">
    <property type="entry name" value="RNASE_H_1"/>
    <property type="match status" value="1"/>
</dbReference>